<organism evidence="6 7">
    <name type="scientific">Halorientalis regularis</name>
    <dbReference type="NCBI Taxonomy" id="660518"/>
    <lineage>
        <taxon>Archaea</taxon>
        <taxon>Methanobacteriati</taxon>
        <taxon>Methanobacteriota</taxon>
        <taxon>Stenosarchaea group</taxon>
        <taxon>Halobacteria</taxon>
        <taxon>Halobacteriales</taxon>
        <taxon>Haloarculaceae</taxon>
        <taxon>Halorientalis</taxon>
    </lineage>
</organism>
<dbReference type="InterPro" id="IPR000644">
    <property type="entry name" value="CBS_dom"/>
</dbReference>
<dbReference type="InterPro" id="IPR044065">
    <property type="entry name" value="ACP_MB"/>
</dbReference>
<dbReference type="PANTHER" id="PTHR43080:SF2">
    <property type="entry name" value="CBS DOMAIN-CONTAINING PROTEIN"/>
    <property type="match status" value="1"/>
</dbReference>
<keyword evidence="3" id="KW-0862">Zinc</keyword>
<evidence type="ECO:0000259" key="4">
    <source>
        <dbReference type="PROSITE" id="PS51371"/>
    </source>
</evidence>
<dbReference type="PROSITE" id="PS51901">
    <property type="entry name" value="ACP_MB"/>
    <property type="match status" value="1"/>
</dbReference>
<proteinExistence type="predicted"/>
<protein>
    <submittedName>
        <fullName evidence="6">CBS domain-containing protein</fullName>
    </submittedName>
</protein>
<feature type="binding site" evidence="3">
    <location>
        <position position="186"/>
    </location>
    <ligand>
        <name>Fe cation</name>
        <dbReference type="ChEBI" id="CHEBI:24875"/>
    </ligand>
</feature>
<keyword evidence="3" id="KW-0408">Iron</keyword>
<dbReference type="PANTHER" id="PTHR43080">
    <property type="entry name" value="CBS DOMAIN-CONTAINING PROTEIN CBSX3, MITOCHONDRIAL"/>
    <property type="match status" value="1"/>
</dbReference>
<evidence type="ECO:0000259" key="5">
    <source>
        <dbReference type="PROSITE" id="PS51901"/>
    </source>
</evidence>
<dbReference type="STRING" id="660518.SAMN05216218_101144"/>
<feature type="domain" description="CBS" evidence="4">
    <location>
        <begin position="11"/>
        <end position="66"/>
    </location>
</feature>
<keyword evidence="7" id="KW-1185">Reference proteome</keyword>
<dbReference type="CDD" id="cd02205">
    <property type="entry name" value="CBS_pair_SF"/>
    <property type="match status" value="1"/>
</dbReference>
<keyword evidence="1 2" id="KW-0129">CBS domain</keyword>
<dbReference type="OrthoDB" id="65817at2157"/>
<evidence type="ECO:0000256" key="3">
    <source>
        <dbReference type="PROSITE-ProRule" id="PRU01249"/>
    </source>
</evidence>
<evidence type="ECO:0000313" key="7">
    <source>
        <dbReference type="Proteomes" id="UP000199076"/>
    </source>
</evidence>
<accession>A0A1G7FDE7</accession>
<evidence type="ECO:0000313" key="6">
    <source>
        <dbReference type="EMBL" id="SDE73971.1"/>
    </source>
</evidence>
<dbReference type="RefSeq" id="WP_092686545.1">
    <property type="nucleotide sequence ID" value="NZ_FNBK01000001.1"/>
</dbReference>
<dbReference type="SMART" id="SM00116">
    <property type="entry name" value="CBS"/>
    <property type="match status" value="2"/>
</dbReference>
<keyword evidence="3" id="KW-0479">Metal-binding</keyword>
<name>A0A1G7FDE7_9EURY</name>
<dbReference type="EMBL" id="FNBK01000001">
    <property type="protein sequence ID" value="SDE73971.1"/>
    <property type="molecule type" value="Genomic_DNA"/>
</dbReference>
<dbReference type="PROSITE" id="PS51371">
    <property type="entry name" value="CBS"/>
    <property type="match status" value="2"/>
</dbReference>
<dbReference type="Gene3D" id="3.10.580.10">
    <property type="entry name" value="CBS-domain"/>
    <property type="match status" value="1"/>
</dbReference>
<feature type="binding site" evidence="3">
    <location>
        <position position="167"/>
    </location>
    <ligand>
        <name>Fe cation</name>
        <dbReference type="ChEBI" id="CHEBI:24875"/>
    </ligand>
</feature>
<dbReference type="AlphaFoldDB" id="A0A1G7FDE7"/>
<feature type="binding site" evidence="3">
    <location>
        <position position="164"/>
    </location>
    <ligand>
        <name>Zn(2+)</name>
        <dbReference type="ChEBI" id="CHEBI:29105"/>
    </ligand>
</feature>
<dbReference type="InterPro" id="IPR046342">
    <property type="entry name" value="CBS_dom_sf"/>
</dbReference>
<evidence type="ECO:0000256" key="2">
    <source>
        <dbReference type="PROSITE-ProRule" id="PRU00703"/>
    </source>
</evidence>
<sequence>MNGNVTVGQVMRRDYVGASEGDALAETAALMLEEDVETVVVLRGTDPIGMVTQRDVLETAVERGDLASVTVADVMQNNPPTVGPGETLAAATDRMSGTDSRHLLVMEGDELAGVITEHDVVTASTLDPGVESERVETERATVDAVTATAEAGATDEEYSNQGICELCGSLSRDLSTFNGQLVCSDCKNV</sequence>
<feature type="domain" description="CBS" evidence="4">
    <location>
        <begin position="75"/>
        <end position="132"/>
    </location>
</feature>
<feature type="domain" description="ACP-type MB" evidence="5">
    <location>
        <begin position="159"/>
        <end position="189"/>
    </location>
</feature>
<dbReference type="SUPFAM" id="SSF54631">
    <property type="entry name" value="CBS-domain pair"/>
    <property type="match status" value="1"/>
</dbReference>
<feature type="binding site" evidence="3">
    <location>
        <position position="164"/>
    </location>
    <ligand>
        <name>Fe cation</name>
        <dbReference type="ChEBI" id="CHEBI:24875"/>
    </ligand>
</feature>
<feature type="binding site" evidence="3">
    <location>
        <position position="186"/>
    </location>
    <ligand>
        <name>Zn(2+)</name>
        <dbReference type="ChEBI" id="CHEBI:29105"/>
    </ligand>
</feature>
<feature type="binding site" evidence="3">
    <location>
        <position position="183"/>
    </location>
    <ligand>
        <name>Zn(2+)</name>
        <dbReference type="ChEBI" id="CHEBI:29105"/>
    </ligand>
</feature>
<dbReference type="InterPro" id="IPR051257">
    <property type="entry name" value="Diverse_CBS-Domain"/>
</dbReference>
<evidence type="ECO:0000256" key="1">
    <source>
        <dbReference type="ARBA" id="ARBA00023122"/>
    </source>
</evidence>
<dbReference type="GO" id="GO:0046872">
    <property type="term" value="F:metal ion binding"/>
    <property type="evidence" value="ECO:0007669"/>
    <property type="project" value="UniProtKB-KW"/>
</dbReference>
<dbReference type="Proteomes" id="UP000199076">
    <property type="component" value="Unassembled WGS sequence"/>
</dbReference>
<feature type="binding site" evidence="3">
    <location>
        <position position="167"/>
    </location>
    <ligand>
        <name>Zn(2+)</name>
        <dbReference type="ChEBI" id="CHEBI:29105"/>
    </ligand>
</feature>
<reference evidence="7" key="1">
    <citation type="submission" date="2016-10" db="EMBL/GenBank/DDBJ databases">
        <authorList>
            <person name="Varghese N."/>
            <person name="Submissions S."/>
        </authorList>
    </citation>
    <scope>NUCLEOTIDE SEQUENCE [LARGE SCALE GENOMIC DNA]</scope>
    <source>
        <strain evidence="7">IBRC-M 10760</strain>
    </source>
</reference>
<gene>
    <name evidence="6" type="ORF">SAMN05216218_101144</name>
</gene>
<dbReference type="Pfam" id="PF00571">
    <property type="entry name" value="CBS"/>
    <property type="match status" value="2"/>
</dbReference>
<feature type="binding site" evidence="3">
    <location>
        <position position="183"/>
    </location>
    <ligand>
        <name>Fe cation</name>
        <dbReference type="ChEBI" id="CHEBI:24875"/>
    </ligand>
</feature>